<protein>
    <submittedName>
        <fullName evidence="1">Uncharacterized protein</fullName>
    </submittedName>
</protein>
<dbReference type="RefSeq" id="XP_016509502.1">
    <property type="nucleotide sequence ID" value="XM_016654016.1"/>
</dbReference>
<dbReference type="KEGG" id="nta:107826970"/>
<organism evidence="1">
    <name type="scientific">Nicotiana tabacum</name>
    <name type="common">Common tobacco</name>
    <dbReference type="NCBI Taxonomy" id="4097"/>
    <lineage>
        <taxon>Eukaryota</taxon>
        <taxon>Viridiplantae</taxon>
        <taxon>Streptophyta</taxon>
        <taxon>Embryophyta</taxon>
        <taxon>Tracheophyta</taxon>
        <taxon>Spermatophyta</taxon>
        <taxon>Magnoliopsida</taxon>
        <taxon>eudicotyledons</taxon>
        <taxon>Gunneridae</taxon>
        <taxon>Pentapetalae</taxon>
        <taxon>asterids</taxon>
        <taxon>lamiids</taxon>
        <taxon>Solanales</taxon>
        <taxon>Solanaceae</taxon>
        <taxon>Nicotianoideae</taxon>
        <taxon>Nicotianeae</taxon>
        <taxon>Nicotiana</taxon>
    </lineage>
</organism>
<dbReference type="AlphaFoldDB" id="A0A1S4D7Y8"/>
<reference evidence="1" key="1">
    <citation type="submission" date="2025-08" db="UniProtKB">
        <authorList>
            <consortium name="RefSeq"/>
        </authorList>
    </citation>
    <scope>IDENTIFICATION</scope>
</reference>
<dbReference type="PaxDb" id="4097-A0A1S4D7Y8"/>
<evidence type="ECO:0000313" key="1">
    <source>
        <dbReference type="RefSeq" id="XP_016509502.1"/>
    </source>
</evidence>
<sequence>MPDYSGAFRYSLISEKVVAQYMLLHFPFYPGSVTGRVFDSIEIVFDNSLQLNLPCITPLSTMALGEKSMVSTAGQLLHTMSQPCDHSRMFLHELSVANIFTPMVKSEWKNGNSSPTDKLFVESLQRIDTKSPWGGIETIANSAIRACASHTAICMSKVEGKLWVSEFIQELDMEFGCMVFYTLSDWVTSIIFYGCNRATASFPPDFRLPNCKWVDTGQRASQIAS</sequence>
<accession>A0A1S4D7Y8</accession>
<dbReference type="OrthoDB" id="1314907at2759"/>
<proteinExistence type="predicted"/>
<name>A0A1S4D7Y8_TOBAC</name>
<gene>
    <name evidence="1" type="primary">LOC107826970</name>
</gene>